<proteinExistence type="predicted"/>
<gene>
    <name evidence="1" type="ORF">ERS013200_00016</name>
</gene>
<reference evidence="1 2" key="1">
    <citation type="submission" date="2015-07" db="EMBL/GenBank/DDBJ databases">
        <authorList>
            <consortium name="Pathogen Informatics"/>
        </authorList>
    </citation>
    <scope>NUCLEOTIDE SEQUENCE [LARGE SCALE GENOMIC DNA]</scope>
    <source>
        <strain evidence="1 2">A316</strain>
    </source>
</reference>
<evidence type="ECO:0000313" key="1">
    <source>
        <dbReference type="EMBL" id="CSB91505.1"/>
    </source>
</evidence>
<dbReference type="AlphaFoldDB" id="A0A655VLE8"/>
<organism evidence="1 2">
    <name type="scientific">Vibrio cholerae</name>
    <dbReference type="NCBI Taxonomy" id="666"/>
    <lineage>
        <taxon>Bacteria</taxon>
        <taxon>Pseudomonadati</taxon>
        <taxon>Pseudomonadota</taxon>
        <taxon>Gammaproteobacteria</taxon>
        <taxon>Vibrionales</taxon>
        <taxon>Vibrionaceae</taxon>
        <taxon>Vibrio</taxon>
    </lineage>
</organism>
<sequence length="43" mass="4785">MKTVPLNPSRLDAHHIEHLAKGFRGGCSTGAGRTRHRNNRMFG</sequence>
<name>A0A655VLE8_VIBCL</name>
<protein>
    <submittedName>
        <fullName evidence="1">Uncharacterized protein</fullName>
    </submittedName>
</protein>
<dbReference type="Proteomes" id="UP000041770">
    <property type="component" value="Unassembled WGS sequence"/>
</dbReference>
<evidence type="ECO:0000313" key="2">
    <source>
        <dbReference type="Proteomes" id="UP000041770"/>
    </source>
</evidence>
<accession>A0A655VLE8</accession>
<dbReference type="EMBL" id="CWQY01000001">
    <property type="protein sequence ID" value="CSB91505.1"/>
    <property type="molecule type" value="Genomic_DNA"/>
</dbReference>